<comment type="similarity">
    <text evidence="1">Belongs to the DedA family.</text>
</comment>
<dbReference type="Pfam" id="PF09335">
    <property type="entry name" value="VTT_dom"/>
    <property type="match status" value="1"/>
</dbReference>
<feature type="transmembrane region" description="Helical" evidence="2">
    <location>
        <begin position="171"/>
        <end position="193"/>
    </location>
</feature>
<dbReference type="PANTHER" id="PTHR42709">
    <property type="entry name" value="ALKALINE PHOSPHATASE LIKE PROTEIN"/>
    <property type="match status" value="1"/>
</dbReference>
<feature type="transmembrane region" description="Helical" evidence="2">
    <location>
        <begin position="12"/>
        <end position="33"/>
    </location>
</feature>
<dbReference type="GeneID" id="89498797"/>
<dbReference type="GO" id="GO:0005886">
    <property type="term" value="C:plasma membrane"/>
    <property type="evidence" value="ECO:0007669"/>
    <property type="project" value="TreeGrafter"/>
</dbReference>
<evidence type="ECO:0000259" key="3">
    <source>
        <dbReference type="Pfam" id="PF09335"/>
    </source>
</evidence>
<evidence type="ECO:0000256" key="2">
    <source>
        <dbReference type="SAM" id="Phobius"/>
    </source>
</evidence>
<dbReference type="EMBL" id="APBN01000001">
    <property type="protein sequence ID" value="EMT54849.1"/>
    <property type="molecule type" value="Genomic_DNA"/>
</dbReference>
<name>M8DES6_9BACL</name>
<dbReference type="STRING" id="1300222.I532_04555"/>
<reference evidence="4 5" key="1">
    <citation type="submission" date="2013-03" db="EMBL/GenBank/DDBJ databases">
        <title>Assembly of a new bacterial strain Brevibacillus borstelensis AK1.</title>
        <authorList>
            <person name="Rajan I."/>
            <person name="PoliReddy D."/>
            <person name="Sugumar T."/>
            <person name="Rathinam K."/>
            <person name="Alqarawi S."/>
            <person name="Khalil A.B."/>
            <person name="Sivakumar N."/>
        </authorList>
    </citation>
    <scope>NUCLEOTIDE SEQUENCE [LARGE SCALE GENOMIC DNA]</scope>
    <source>
        <strain evidence="4 5">AK1</strain>
    </source>
</reference>
<keyword evidence="2" id="KW-0812">Transmembrane</keyword>
<protein>
    <recommendedName>
        <fullName evidence="3">VTT domain-containing protein</fullName>
    </recommendedName>
</protein>
<keyword evidence="2" id="KW-0472">Membrane</keyword>
<sequence>MEEIVTSFGGYITHYGYGALFGLFFLGILGMPLPEETLLVFSGFLVSTGQLKLVPTFIACFLGSISAMTSAYWIGRTLGFSFIERYGKKLGLGYSLYKKTEGWFNKVGKWALPLGYFIPGVRQFTAYFAGITRLPFPTFMLYTYSGGLFWSVLFVTLGWQLGERWDELFNLIARNLAIFFVAVFALIAAWSFWRMRRAQSKPKRGNHT</sequence>
<feature type="transmembrane region" description="Helical" evidence="2">
    <location>
        <begin position="53"/>
        <end position="75"/>
    </location>
</feature>
<gene>
    <name evidence="4" type="ORF">I532_04555</name>
</gene>
<evidence type="ECO:0000313" key="4">
    <source>
        <dbReference type="EMBL" id="EMT54849.1"/>
    </source>
</evidence>
<keyword evidence="2" id="KW-1133">Transmembrane helix</keyword>
<organism evidence="4 5">
    <name type="scientific">Brevibacillus borstelensis AK1</name>
    <dbReference type="NCBI Taxonomy" id="1300222"/>
    <lineage>
        <taxon>Bacteria</taxon>
        <taxon>Bacillati</taxon>
        <taxon>Bacillota</taxon>
        <taxon>Bacilli</taxon>
        <taxon>Bacillales</taxon>
        <taxon>Paenibacillaceae</taxon>
        <taxon>Brevibacillus</taxon>
    </lineage>
</organism>
<keyword evidence="5" id="KW-1185">Reference proteome</keyword>
<dbReference type="OrthoDB" id="9782291at2"/>
<feature type="transmembrane region" description="Helical" evidence="2">
    <location>
        <begin position="139"/>
        <end position="159"/>
    </location>
</feature>
<evidence type="ECO:0000313" key="5">
    <source>
        <dbReference type="Proteomes" id="UP000012081"/>
    </source>
</evidence>
<dbReference type="RefSeq" id="WP_003386689.1">
    <property type="nucleotide sequence ID" value="NZ_APBN01000001.1"/>
</dbReference>
<feature type="domain" description="VTT" evidence="3">
    <location>
        <begin position="33"/>
        <end position="159"/>
    </location>
</feature>
<dbReference type="PANTHER" id="PTHR42709:SF9">
    <property type="entry name" value="ALKALINE PHOSPHATASE LIKE PROTEIN"/>
    <property type="match status" value="1"/>
</dbReference>
<dbReference type="PATRIC" id="fig|1300222.3.peg.944"/>
<dbReference type="InterPro" id="IPR032816">
    <property type="entry name" value="VTT_dom"/>
</dbReference>
<accession>M8DES6</accession>
<proteinExistence type="inferred from homology"/>
<comment type="caution">
    <text evidence="4">The sequence shown here is derived from an EMBL/GenBank/DDBJ whole genome shotgun (WGS) entry which is preliminary data.</text>
</comment>
<dbReference type="AlphaFoldDB" id="M8DES6"/>
<evidence type="ECO:0000256" key="1">
    <source>
        <dbReference type="ARBA" id="ARBA00010792"/>
    </source>
</evidence>
<dbReference type="InterPro" id="IPR051311">
    <property type="entry name" value="DedA_domain"/>
</dbReference>
<dbReference type="Proteomes" id="UP000012081">
    <property type="component" value="Unassembled WGS sequence"/>
</dbReference>